<dbReference type="GO" id="GO:0030145">
    <property type="term" value="F:manganese ion binding"/>
    <property type="evidence" value="ECO:0007669"/>
    <property type="project" value="TreeGrafter"/>
</dbReference>
<dbReference type="Gene3D" id="3.20.20.150">
    <property type="entry name" value="Divalent-metal-dependent TIM barrel enzymes"/>
    <property type="match status" value="1"/>
</dbReference>
<dbReference type="EMBL" id="AJ576102">
    <property type="protein sequence ID" value="CAE11234.1"/>
    <property type="molecule type" value="Genomic_DNA"/>
</dbReference>
<dbReference type="InterPro" id="IPR036237">
    <property type="entry name" value="Xyl_isomerase-like_sf"/>
</dbReference>
<dbReference type="UniPathway" id="UPA00246"/>
<evidence type="ECO:0000256" key="8">
    <source>
        <dbReference type="ARBA" id="ARBA00023239"/>
    </source>
</evidence>
<comment type="function">
    <text evidence="2 9">Catalyzes the dehydration of D-mannonate.</text>
</comment>
<dbReference type="EC" id="4.2.1.8" evidence="5 9"/>
<keyword evidence="7 9" id="KW-0464">Manganese</keyword>
<dbReference type="GO" id="GO:0042840">
    <property type="term" value="P:D-glucuronate catabolic process"/>
    <property type="evidence" value="ECO:0007669"/>
    <property type="project" value="TreeGrafter"/>
</dbReference>
<dbReference type="PIRSF" id="PIRSF016049">
    <property type="entry name" value="Man_dehyd"/>
    <property type="match status" value="1"/>
</dbReference>
<dbReference type="AlphaFoldDB" id="Q70K14"/>
<evidence type="ECO:0000256" key="2">
    <source>
        <dbReference type="ARBA" id="ARBA00002713"/>
    </source>
</evidence>
<sequence length="380" mass="43304">MKLPYPSAKNTSAEKTNIRGCNMNITFRWYGQGNDTVTLEHVRQIPGVKGIVWALHQKPAGEVWEKEDIEAEVRFIQSYGFHAEVVESVNVHEAIKLGHEERGQYIEHYKQTIRNLSEFGVKVICYNFMPIFDWTRTDMFRALEDGSTALFFEKAKVESLPPEELIRTVEESSDLTLPGWEPEKMARIKELFEAYQTVEEKQLWANLEFFLHEILPVAEEHGIQMAIHPDDPPWSIFGLPRIITGEKSYEKLREISDSPANCITLCTGSMGADPANDMVKITKHYAGAAPFAHIRNVKICDNGDFTETSHLTSDGSIDITGVVKELHGQDYKGYVRPDHGRHIWGEQCRPGYGLYDRALGIMYLNGLWDAFSSHEKGVKR</sequence>
<keyword evidence="6 9" id="KW-0408">Iron</keyword>
<evidence type="ECO:0000256" key="7">
    <source>
        <dbReference type="ARBA" id="ARBA00023211"/>
    </source>
</evidence>
<protein>
    <recommendedName>
        <fullName evidence="5 9">Mannonate dehydratase</fullName>
        <ecNumber evidence="5 9">4.2.1.8</ecNumber>
    </recommendedName>
    <alternativeName>
        <fullName evidence="9">D-mannonate hydro-lyase</fullName>
    </alternativeName>
</protein>
<dbReference type="NCBIfam" id="NF003027">
    <property type="entry name" value="PRK03906.1"/>
    <property type="match status" value="1"/>
</dbReference>
<evidence type="ECO:0000313" key="10">
    <source>
        <dbReference type="EMBL" id="CAE11234.1"/>
    </source>
</evidence>
<dbReference type="GO" id="GO:0008927">
    <property type="term" value="F:mannonate dehydratase activity"/>
    <property type="evidence" value="ECO:0007669"/>
    <property type="project" value="UniProtKB-UniRule"/>
</dbReference>
<gene>
    <name evidence="9 10" type="primary">uxuA</name>
</gene>
<comment type="catalytic activity">
    <reaction evidence="1 9">
        <text>D-mannonate = 2-dehydro-3-deoxy-D-gluconate + H2O</text>
        <dbReference type="Rhea" id="RHEA:20097"/>
        <dbReference type="ChEBI" id="CHEBI:15377"/>
        <dbReference type="ChEBI" id="CHEBI:17767"/>
        <dbReference type="ChEBI" id="CHEBI:57990"/>
        <dbReference type="EC" id="4.2.1.8"/>
    </reaction>
</comment>
<evidence type="ECO:0000256" key="9">
    <source>
        <dbReference type="HAMAP-Rule" id="MF_00106"/>
    </source>
</evidence>
<dbReference type="Pfam" id="PF03786">
    <property type="entry name" value="UxuA"/>
    <property type="match status" value="1"/>
</dbReference>
<comment type="similarity">
    <text evidence="4 9">Belongs to the mannonate dehydratase family.</text>
</comment>
<dbReference type="PANTHER" id="PTHR30387">
    <property type="entry name" value="MANNONATE DEHYDRATASE"/>
    <property type="match status" value="1"/>
</dbReference>
<evidence type="ECO:0000256" key="3">
    <source>
        <dbReference type="ARBA" id="ARBA00004892"/>
    </source>
</evidence>
<dbReference type="GO" id="GO:0008198">
    <property type="term" value="F:ferrous iron binding"/>
    <property type="evidence" value="ECO:0007669"/>
    <property type="project" value="TreeGrafter"/>
</dbReference>
<name>Q70K14_BACAM</name>
<dbReference type="SUPFAM" id="SSF51658">
    <property type="entry name" value="Xylose isomerase-like"/>
    <property type="match status" value="1"/>
</dbReference>
<dbReference type="NCBIfam" id="TIGR00695">
    <property type="entry name" value="uxuA"/>
    <property type="match status" value="1"/>
</dbReference>
<dbReference type="HAMAP" id="MF_00106">
    <property type="entry name" value="UxuA"/>
    <property type="match status" value="1"/>
</dbReference>
<dbReference type="PANTHER" id="PTHR30387:SF2">
    <property type="entry name" value="MANNONATE DEHYDRATASE"/>
    <property type="match status" value="1"/>
</dbReference>
<comment type="pathway">
    <text evidence="3 9">Carbohydrate metabolism; pentose and glucuronate interconversion.</text>
</comment>
<evidence type="ECO:0000256" key="5">
    <source>
        <dbReference type="ARBA" id="ARBA00012927"/>
    </source>
</evidence>
<evidence type="ECO:0000256" key="4">
    <source>
        <dbReference type="ARBA" id="ARBA00007389"/>
    </source>
</evidence>
<evidence type="ECO:0000256" key="6">
    <source>
        <dbReference type="ARBA" id="ARBA00023004"/>
    </source>
</evidence>
<reference evidence="10" key="1">
    <citation type="journal article" date="2004" name="J. Bacteriol.">
        <title>Structural and functional characterization of gene clusters directing nonribosomal synthesis of bioactive cyclic lipopeptides in Bacillus amyloliquefaciens strain FZB42.</title>
        <authorList>
            <person name="Koumoutsi A."/>
            <person name="Chen X.H."/>
            <person name="Henne A."/>
            <person name="Liesegang H."/>
            <person name="Hitzeroth G."/>
            <person name="Franke P."/>
            <person name="Vater J."/>
            <person name="Borriss R."/>
        </authorList>
    </citation>
    <scope>NUCLEOTIDE SEQUENCE</scope>
    <source>
        <strain evidence="10">FZB42</strain>
    </source>
</reference>
<proteinExistence type="inferred from homology"/>
<evidence type="ECO:0000256" key="1">
    <source>
        <dbReference type="ARBA" id="ARBA00001794"/>
    </source>
</evidence>
<accession>Q70K14</accession>
<keyword evidence="8 9" id="KW-0456">Lyase</keyword>
<comment type="cofactor">
    <cofactor evidence="9">
        <name>Fe(2+)</name>
        <dbReference type="ChEBI" id="CHEBI:29033"/>
    </cofactor>
    <cofactor evidence="9">
        <name>Mn(2+)</name>
        <dbReference type="ChEBI" id="CHEBI:29035"/>
    </cofactor>
</comment>
<organism evidence="10">
    <name type="scientific">Bacillus amyloliquefaciens</name>
    <name type="common">Bacillus velezensis</name>
    <dbReference type="NCBI Taxonomy" id="1390"/>
    <lineage>
        <taxon>Bacteria</taxon>
        <taxon>Bacillati</taxon>
        <taxon>Bacillota</taxon>
        <taxon>Bacilli</taxon>
        <taxon>Bacillales</taxon>
        <taxon>Bacillaceae</taxon>
        <taxon>Bacillus</taxon>
        <taxon>Bacillus amyloliquefaciens group</taxon>
    </lineage>
</organism>
<dbReference type="InterPro" id="IPR004628">
    <property type="entry name" value="Man_deHydtase"/>
</dbReference>